<dbReference type="Proteomes" id="UP001279734">
    <property type="component" value="Unassembled WGS sequence"/>
</dbReference>
<keyword evidence="2" id="KW-1185">Reference proteome</keyword>
<organism evidence="1 2">
    <name type="scientific">Nepenthes gracilis</name>
    <name type="common">Slender pitcher plant</name>
    <dbReference type="NCBI Taxonomy" id="150966"/>
    <lineage>
        <taxon>Eukaryota</taxon>
        <taxon>Viridiplantae</taxon>
        <taxon>Streptophyta</taxon>
        <taxon>Embryophyta</taxon>
        <taxon>Tracheophyta</taxon>
        <taxon>Spermatophyta</taxon>
        <taxon>Magnoliopsida</taxon>
        <taxon>eudicotyledons</taxon>
        <taxon>Gunneridae</taxon>
        <taxon>Pentapetalae</taxon>
        <taxon>Caryophyllales</taxon>
        <taxon>Nepenthaceae</taxon>
        <taxon>Nepenthes</taxon>
    </lineage>
</organism>
<comment type="caution">
    <text evidence="1">The sequence shown here is derived from an EMBL/GenBank/DDBJ whole genome shotgun (WGS) entry which is preliminary data.</text>
</comment>
<accession>A0AAD3Y4C3</accession>
<evidence type="ECO:0000313" key="2">
    <source>
        <dbReference type="Proteomes" id="UP001279734"/>
    </source>
</evidence>
<name>A0AAD3Y4C3_NEPGR</name>
<protein>
    <submittedName>
        <fullName evidence="1">Uncharacterized protein</fullName>
    </submittedName>
</protein>
<gene>
    <name evidence="1" type="ORF">Nepgr_030940</name>
</gene>
<proteinExistence type="predicted"/>
<dbReference type="AlphaFoldDB" id="A0AAD3Y4C3"/>
<dbReference type="EMBL" id="BSYO01000035">
    <property type="protein sequence ID" value="GMH29097.1"/>
    <property type="molecule type" value="Genomic_DNA"/>
</dbReference>
<sequence length="220" mass="24928">MKSKIENGLNVVQLVSFVNSSCDLSFDFEMTIQILSVRKGMTMKIEEAIVLSESINDVVAPCHAIRDMRSSTDPMHNVLNLFQEIATHYYSEKQGYQTLLRFLLLNEYKGMSDFLQVVAPKKDQTQCWAHPSTPYSLIPVAEFVEAFSQSRYGNSIKRTPPIPYDKTICHLLDSTNCSWMLLVPYSVLEAVVWSVVGCCRSGLTITMFSRRLNNGQHPFG</sequence>
<evidence type="ECO:0000313" key="1">
    <source>
        <dbReference type="EMBL" id="GMH29097.1"/>
    </source>
</evidence>
<reference evidence="1" key="1">
    <citation type="submission" date="2023-05" db="EMBL/GenBank/DDBJ databases">
        <title>Nepenthes gracilis genome sequencing.</title>
        <authorList>
            <person name="Fukushima K."/>
        </authorList>
    </citation>
    <scope>NUCLEOTIDE SEQUENCE</scope>
    <source>
        <strain evidence="1">SING2019-196</strain>
    </source>
</reference>